<gene>
    <name evidence="3" type="ORF">CINCED_3A000545</name>
</gene>
<keyword evidence="4" id="KW-1185">Reference proteome</keyword>
<feature type="chain" id="PRO_5022721796" evidence="2">
    <location>
        <begin position="26"/>
        <end position="208"/>
    </location>
</feature>
<sequence length="208" mass="23157">MRKSVYTKTALASLLTLYSFSGFTANEEVKKQGHKNTSQEVTKTSNKKLKEKMDRICNVDPEKKAKEAIRKSEGDEKNADEAKKKADDAKEKVEEADVKKAEQAKKKEDLKSASTEQKVVPKKVETDAIKSIANKNIEGKAKIADCDDSYSCCTQKRGVKITFGGTVDAQGYGKVSAGDSDKFKHYNVMAGRAVDYYTAYELLQIYEK</sequence>
<feature type="compositionally biased region" description="Basic and acidic residues" evidence="1">
    <location>
        <begin position="51"/>
        <end position="111"/>
    </location>
</feature>
<feature type="region of interest" description="Disordered" evidence="1">
    <location>
        <begin position="28"/>
        <end position="113"/>
    </location>
</feature>
<feature type="signal peptide" evidence="2">
    <location>
        <begin position="1"/>
        <end position="25"/>
    </location>
</feature>
<evidence type="ECO:0000313" key="4">
    <source>
        <dbReference type="Proteomes" id="UP000325440"/>
    </source>
</evidence>
<dbReference type="AlphaFoldDB" id="A0A5E4MXZ1"/>
<evidence type="ECO:0000256" key="2">
    <source>
        <dbReference type="SAM" id="SignalP"/>
    </source>
</evidence>
<evidence type="ECO:0000256" key="1">
    <source>
        <dbReference type="SAM" id="MobiDB-lite"/>
    </source>
</evidence>
<organism evidence="3 4">
    <name type="scientific">Cinara cedri</name>
    <dbReference type="NCBI Taxonomy" id="506608"/>
    <lineage>
        <taxon>Eukaryota</taxon>
        <taxon>Metazoa</taxon>
        <taxon>Ecdysozoa</taxon>
        <taxon>Arthropoda</taxon>
        <taxon>Hexapoda</taxon>
        <taxon>Insecta</taxon>
        <taxon>Pterygota</taxon>
        <taxon>Neoptera</taxon>
        <taxon>Paraneoptera</taxon>
        <taxon>Hemiptera</taxon>
        <taxon>Sternorrhyncha</taxon>
        <taxon>Aphidomorpha</taxon>
        <taxon>Aphidoidea</taxon>
        <taxon>Aphididae</taxon>
        <taxon>Lachninae</taxon>
        <taxon>Cinara</taxon>
    </lineage>
</organism>
<name>A0A5E4MXZ1_9HEMI</name>
<reference evidence="3 4" key="1">
    <citation type="submission" date="2019-08" db="EMBL/GenBank/DDBJ databases">
        <authorList>
            <person name="Alioto T."/>
            <person name="Alioto T."/>
            <person name="Gomez Garrido J."/>
        </authorList>
    </citation>
    <scope>NUCLEOTIDE SEQUENCE [LARGE SCALE GENOMIC DNA]</scope>
</reference>
<proteinExistence type="predicted"/>
<accession>A0A5E4MXZ1</accession>
<evidence type="ECO:0000313" key="3">
    <source>
        <dbReference type="EMBL" id="VVC34930.1"/>
    </source>
</evidence>
<dbReference type="Proteomes" id="UP000325440">
    <property type="component" value="Unassembled WGS sequence"/>
</dbReference>
<feature type="compositionally biased region" description="Polar residues" evidence="1">
    <location>
        <begin position="35"/>
        <end position="44"/>
    </location>
</feature>
<keyword evidence="2" id="KW-0732">Signal</keyword>
<dbReference type="EMBL" id="CABPRJ010001029">
    <property type="protein sequence ID" value="VVC34930.1"/>
    <property type="molecule type" value="Genomic_DNA"/>
</dbReference>
<protein>
    <submittedName>
        <fullName evidence="3">Uncharacterized protein</fullName>
    </submittedName>
</protein>